<evidence type="ECO:0000313" key="4">
    <source>
        <dbReference type="Proteomes" id="UP000186601"/>
    </source>
</evidence>
<feature type="compositionally biased region" description="Low complexity" evidence="2">
    <location>
        <begin position="1773"/>
        <end position="1782"/>
    </location>
</feature>
<feature type="compositionally biased region" description="Low complexity" evidence="2">
    <location>
        <begin position="998"/>
        <end position="1016"/>
    </location>
</feature>
<gene>
    <name evidence="3" type="ORF">PHLCEN_2v3579</name>
</gene>
<proteinExistence type="predicted"/>
<feature type="compositionally biased region" description="Basic and acidic residues" evidence="2">
    <location>
        <begin position="175"/>
        <end position="186"/>
    </location>
</feature>
<feature type="compositionally biased region" description="Low complexity" evidence="2">
    <location>
        <begin position="707"/>
        <end position="717"/>
    </location>
</feature>
<feature type="compositionally biased region" description="Basic residues" evidence="2">
    <location>
        <begin position="556"/>
        <end position="567"/>
    </location>
</feature>
<feature type="region of interest" description="Disordered" evidence="2">
    <location>
        <begin position="296"/>
        <end position="337"/>
    </location>
</feature>
<feature type="coiled-coil region" evidence="1">
    <location>
        <begin position="1390"/>
        <end position="1417"/>
    </location>
</feature>
<dbReference type="Proteomes" id="UP000186601">
    <property type="component" value="Unassembled WGS sequence"/>
</dbReference>
<feature type="region of interest" description="Disordered" evidence="2">
    <location>
        <begin position="1773"/>
        <end position="1808"/>
    </location>
</feature>
<evidence type="ECO:0000256" key="2">
    <source>
        <dbReference type="SAM" id="MobiDB-lite"/>
    </source>
</evidence>
<feature type="region of interest" description="Disordered" evidence="2">
    <location>
        <begin position="760"/>
        <end position="807"/>
    </location>
</feature>
<feature type="region of interest" description="Disordered" evidence="2">
    <location>
        <begin position="1826"/>
        <end position="1903"/>
    </location>
</feature>
<dbReference type="OrthoDB" id="3357224at2759"/>
<feature type="region of interest" description="Disordered" evidence="2">
    <location>
        <begin position="175"/>
        <end position="211"/>
    </location>
</feature>
<keyword evidence="4" id="KW-1185">Reference proteome</keyword>
<keyword evidence="1" id="KW-0175">Coiled coil</keyword>
<feature type="region of interest" description="Disordered" evidence="2">
    <location>
        <begin position="523"/>
        <end position="607"/>
    </location>
</feature>
<dbReference type="EMBL" id="MLYV02000358">
    <property type="protein sequence ID" value="PSS06623.1"/>
    <property type="molecule type" value="Genomic_DNA"/>
</dbReference>
<organism evidence="3 4">
    <name type="scientific">Hermanssonia centrifuga</name>
    <dbReference type="NCBI Taxonomy" id="98765"/>
    <lineage>
        <taxon>Eukaryota</taxon>
        <taxon>Fungi</taxon>
        <taxon>Dikarya</taxon>
        <taxon>Basidiomycota</taxon>
        <taxon>Agaricomycotina</taxon>
        <taxon>Agaricomycetes</taxon>
        <taxon>Polyporales</taxon>
        <taxon>Meruliaceae</taxon>
        <taxon>Hermanssonia</taxon>
    </lineage>
</organism>
<evidence type="ECO:0000313" key="3">
    <source>
        <dbReference type="EMBL" id="PSS06623.1"/>
    </source>
</evidence>
<sequence>MAMNQQRQLSRLQIPPNIGSQQPFMFNENAPVFSPGLPTAIQVGMHNAFPHPQHAMQTPMQSSFFPRQPPGAPGRPTMHRAHPSMAQLAAAGLLTPSGMPMTPLGQVGFPPPMLPPPFVPRSKRTQSVSTGGPPKAVLGGPQRKVTPLPPIVAAATPVVPKTKKVIVNLPKETIKEGEDSGKRQEWARSPVPIPEIPEQRDVQPPELSTVQPYPPDAWRHHIPPTVDVFLPGKVSAWDAMKQKMIEEKLQRLGVEKGSMPTVPHIHAPHARAASISSPADPALLYFKLNKLQQSQNASAGGSLSTSPHPPLNLSPSPNNIPPRFQNRHGHSMSLAPTSSVYNPTAAFNPFGPAATLGSDQIFKRSSPGVPSVSVTVDTTTIHAPQGRVPTSVSSLAPPAPLSRPESRPDFLRGFGLDITEEEEEPVDDADADHSVPSEMTQDDRVDIELEDETDIDGVTTVAQSRIHSRHVSKVSAPLSLRSVGGADESSAFGAAMHEMVPSREAVGDVEVDDVDGDAVAEWTGSEDLRTGAETSDDESIGEWSNPSDEERARHERLNRRMLRRAKQIRRDLEAPRRLPNFPQPPGTSFVHLDDDVISNPSEEGDRHLRDQYHAYERMSQYSRPGSNQSTRGRPLPPLPHSRTSSAHFSYHDPALAHSREASDQFILGGAHTRPAPGSSFTPSLPRNESLNPLAKPFVFGTFLASKASAPSPTSANPTHLRGPSASKPLNVAAPEFKPGGFTFLPPPGVPQLTFAATLPASTRPLPTPPVSAVDAARATQGREKRQRRGSSASATNDEADEGNDTMISFKFPPSADESRLLRHSAPASPPATGAGLNVAAKPFTFSGFSGSLQFTSSDTKLNEAVSPNSVANEGDASIAETTIQAEINELESAQELPFPPTAKPKRAPIPLDFKHPVSTNTVPAGLFKALVSVDADERTRRSVRSRLSSRDIFEFEHSPRPSLDDLTVPTISQRKLRNRLFTDPGFRDSLEEPDDVFSPPRRSSLPPRRVLHGEGSSVSELSVGPVNLSRRMEMQQYEQRLEVLLDEKIEEIRKSIDGLKSVSGGQALSVSSESMISEVVSLFRAQLQNSAARALPHDQADAQGDFDFEVLKDILEQTQAESRAVLQRDLEDFVVSRDNGGKFKKFVEDLCERTVKAVMAATSQVSMHLHTVEKSRGSFAAEREAIAHDILSLMGPTLAAMRPEPIDYEGLTSRLTQAVKPHISQLIDLASDKRETAGLIVDRLVPILPTLYPPAPHIDMDGVVGRLTAEIRQIIGPLDAHELKEQVSDLVVERLDSRLAVRDKAFNVETVTEKVTESVLEPLKDLKTAVEAISQTRYADHTTPNLDFSFVREDIAAHLSGLPDRLSAAVDAFGEARSDFKAHQDRLDKENLANKDVQQLQETLDSVADEQKRLVSQNNEFSDFCQDIIKHINALPEALVEATKVLQNAHADILSHDASQKNSEEVRRLMSSNSELQIQLAKARGAHGQVRVEKDLLADRLRAVEAERDQLRSKLDDVQASVADRMAGAAAAEARSAELEEAMVNALERVKSSDITSKSSHERVLTLEKTVGELNSEKQQLKSKVDKLEMTALFVNREKDSLTEEVALLRRRNEELSSEQSQWDELRRTSEQIQNLAAIIGQADQEETKELKRTRDKFKVLEGEHASLQRRLRDQENKLVNNERAAQTALQTLTQAQQRAVEWEKRARDYEHELESTRTRLEDAERAQSQLDADYSLVKLQLDERDAEERLARDRESKIRDQIASLEGQLARAQAQADRAPPISVRTSAPISSRSRQNGYTHSPHDIVRPDSRVSTVFVDSRVPTPVGQSNGNHHAPSIRATSPPVPSVWNSIHAPSARRDGPIRLPMTPKAARQDLLRRQIPSPTPSNVSAAPTLGDDGWWS</sequence>
<accession>A0A2R6QEQ7</accession>
<feature type="compositionally biased region" description="Polar residues" evidence="2">
    <location>
        <begin position="619"/>
        <end position="631"/>
    </location>
</feature>
<reference evidence="3 4" key="1">
    <citation type="submission" date="2018-02" db="EMBL/GenBank/DDBJ databases">
        <title>Genome sequence of the basidiomycete white-rot fungus Phlebia centrifuga.</title>
        <authorList>
            <person name="Granchi Z."/>
            <person name="Peng M."/>
            <person name="de Vries R.P."/>
            <person name="Hilden K."/>
            <person name="Makela M.R."/>
            <person name="Grigoriev I."/>
            <person name="Riley R."/>
        </authorList>
    </citation>
    <scope>NUCLEOTIDE SEQUENCE [LARGE SCALE GENOMIC DNA]</scope>
    <source>
        <strain evidence="3 4">FBCC195</strain>
    </source>
</reference>
<protein>
    <submittedName>
        <fullName evidence="3">Uncharacterized protein</fullName>
    </submittedName>
</protein>
<feature type="region of interest" description="Disordered" evidence="2">
    <location>
        <begin position="983"/>
        <end position="1016"/>
    </location>
</feature>
<feature type="region of interest" description="Disordered" evidence="2">
    <location>
        <begin position="707"/>
        <end position="733"/>
    </location>
</feature>
<feature type="compositionally biased region" description="Polar residues" evidence="2">
    <location>
        <begin position="1785"/>
        <end position="1801"/>
    </location>
</feature>
<dbReference type="SUPFAM" id="SSF57997">
    <property type="entry name" value="Tropomyosin"/>
    <property type="match status" value="1"/>
</dbReference>
<name>A0A2R6QEQ7_9APHY</name>
<feature type="region of interest" description="Disordered" evidence="2">
    <location>
        <begin position="668"/>
        <end position="687"/>
    </location>
</feature>
<feature type="compositionally biased region" description="Polar residues" evidence="2">
    <location>
        <begin position="678"/>
        <end position="687"/>
    </location>
</feature>
<evidence type="ECO:0000256" key="1">
    <source>
        <dbReference type="SAM" id="Coils"/>
    </source>
</evidence>
<feature type="region of interest" description="Disordered" evidence="2">
    <location>
        <begin position="381"/>
        <end position="409"/>
    </location>
</feature>
<comment type="caution">
    <text evidence="3">The sequence shown here is derived from an EMBL/GenBank/DDBJ whole genome shotgun (WGS) entry which is preliminary data.</text>
</comment>
<dbReference type="STRING" id="98765.A0A2R6QEQ7"/>
<feature type="region of interest" description="Disordered" evidence="2">
    <location>
        <begin position="121"/>
        <end position="143"/>
    </location>
</feature>
<feature type="region of interest" description="Disordered" evidence="2">
    <location>
        <begin position="619"/>
        <end position="646"/>
    </location>
</feature>